<reference evidence="1" key="1">
    <citation type="submission" date="2024-12" db="EMBL/GenBank/DDBJ databases">
        <title>Comparative genomics and development of molecular markers within Purpureocillium lilacinum and among Purpureocillium species.</title>
        <authorList>
            <person name="Yeh Z.-Y."/>
            <person name="Ni N.-T."/>
            <person name="Lo P.-H."/>
            <person name="Mushyakhwo K."/>
            <person name="Lin C.-F."/>
            <person name="Nai Y.-S."/>
        </authorList>
    </citation>
    <scope>NUCLEOTIDE SEQUENCE</scope>
    <source>
        <strain evidence="1">NCHU-NPUST-175</strain>
    </source>
</reference>
<dbReference type="EMBL" id="JBGNUJ010000004">
    <property type="protein sequence ID" value="KAL3959951.1"/>
    <property type="molecule type" value="Genomic_DNA"/>
</dbReference>
<evidence type="ECO:0000313" key="1">
    <source>
        <dbReference type="EMBL" id="KAL3959951.1"/>
    </source>
</evidence>
<sequence>MEPLNLPILQNYLYINACQQQRPLVCSASINTHTQKLTERPSQLFTRHHEVLCDPHCLPPGPGVCPHGDEEPPPLRSQFNKYTTSVDYDMKNPLSAGGSNFPCKGYHTLLNTPQGQTVADWTPGQSYSMTITGGAAHNGGSCQASLSFDGGKTFQVIHSYIGHCPIVGDSTFPFKVPSDTPSGKALFAWSWFNQIGNREMYMNCASINIVGAKKIRGSTEARAGLSSRPNLFVANVGNGCTTVEGRDTKFPNPGPDVTQTSDQPPVAPVGNCS</sequence>
<name>A0ACC4DX02_PURLI</name>
<organism evidence="1 2">
    <name type="scientific">Purpureocillium lilacinum</name>
    <name type="common">Paecilomyces lilacinus</name>
    <dbReference type="NCBI Taxonomy" id="33203"/>
    <lineage>
        <taxon>Eukaryota</taxon>
        <taxon>Fungi</taxon>
        <taxon>Dikarya</taxon>
        <taxon>Ascomycota</taxon>
        <taxon>Pezizomycotina</taxon>
        <taxon>Sordariomycetes</taxon>
        <taxon>Hypocreomycetidae</taxon>
        <taxon>Hypocreales</taxon>
        <taxon>Ophiocordycipitaceae</taxon>
        <taxon>Purpureocillium</taxon>
    </lineage>
</organism>
<proteinExistence type="predicted"/>
<protein>
    <submittedName>
        <fullName evidence="1">Uncharacterized protein</fullName>
    </submittedName>
</protein>
<keyword evidence="2" id="KW-1185">Reference proteome</keyword>
<evidence type="ECO:0000313" key="2">
    <source>
        <dbReference type="Proteomes" id="UP001638806"/>
    </source>
</evidence>
<comment type="caution">
    <text evidence="1">The sequence shown here is derived from an EMBL/GenBank/DDBJ whole genome shotgun (WGS) entry which is preliminary data.</text>
</comment>
<gene>
    <name evidence="1" type="ORF">ACCO45_005068</name>
</gene>
<dbReference type="Proteomes" id="UP001638806">
    <property type="component" value="Unassembled WGS sequence"/>
</dbReference>
<accession>A0ACC4DX02</accession>